<protein>
    <submittedName>
        <fullName evidence="2">Putative restriction endonuclease</fullName>
    </submittedName>
</protein>
<accession>A0A1G9GH54</accession>
<dbReference type="RefSeq" id="WP_089681924.1">
    <property type="nucleotide sequence ID" value="NZ_FNFO01000004.1"/>
</dbReference>
<dbReference type="InterPro" id="IPR003615">
    <property type="entry name" value="HNH_nuc"/>
</dbReference>
<dbReference type="Pfam" id="PF13391">
    <property type="entry name" value="HNH_2"/>
    <property type="match status" value="1"/>
</dbReference>
<keyword evidence="2" id="KW-0540">Nuclease</keyword>
<dbReference type="GO" id="GO:0004519">
    <property type="term" value="F:endonuclease activity"/>
    <property type="evidence" value="ECO:0007669"/>
    <property type="project" value="UniProtKB-KW"/>
</dbReference>
<organism evidence="2 3">
    <name type="scientific">Catalinimonas alkaloidigena</name>
    <dbReference type="NCBI Taxonomy" id="1075417"/>
    <lineage>
        <taxon>Bacteria</taxon>
        <taxon>Pseudomonadati</taxon>
        <taxon>Bacteroidota</taxon>
        <taxon>Cytophagia</taxon>
        <taxon>Cytophagales</taxon>
        <taxon>Catalimonadaceae</taxon>
        <taxon>Catalinimonas</taxon>
    </lineage>
</organism>
<dbReference type="OrthoDB" id="67788at2"/>
<evidence type="ECO:0000259" key="1">
    <source>
        <dbReference type="Pfam" id="PF13391"/>
    </source>
</evidence>
<sequence length="318" mass="36530">MRSLAYYQHAFQKLNRGTTRYGKAPHKPVLLLSVLHEVEAGRIRDGRVYITAELVSTFKDYWRQLVDTANTANFSLPFYHLSKEKRGYWRLVEQPGMRVALTTSHSIRSFANLLDTVAYVQLEPELALLMQDSAAREVLRLTLLEAYFPQKTLNGTTTYLTQLAHHMAADDPVAYRTQFEALARDLDPITYEEEVFVRSGVFKREVPKLYGYACCVSGLRVEATADVQLVDACHIVPFRETHDDTLTNGLTLTPTLHRAFDRGLFWIDDAYRVRLAAGFREIGESPYSIRQFEGLQIRLPDSTSHWPSLENLRWRQPS</sequence>
<evidence type="ECO:0000313" key="3">
    <source>
        <dbReference type="Proteomes" id="UP000198510"/>
    </source>
</evidence>
<dbReference type="STRING" id="1075417.SAMN05421823_104103"/>
<keyword evidence="2" id="KW-0255">Endonuclease</keyword>
<dbReference type="PIRSF" id="PIRSF030850">
    <property type="entry name" value="UCP030850"/>
    <property type="match status" value="1"/>
</dbReference>
<keyword evidence="2" id="KW-0378">Hydrolase</keyword>
<evidence type="ECO:0000313" key="2">
    <source>
        <dbReference type="EMBL" id="SDK99932.1"/>
    </source>
</evidence>
<reference evidence="2 3" key="1">
    <citation type="submission" date="2016-10" db="EMBL/GenBank/DDBJ databases">
        <authorList>
            <person name="de Groot N.N."/>
        </authorList>
    </citation>
    <scope>NUCLEOTIDE SEQUENCE [LARGE SCALE GENOMIC DNA]</scope>
    <source>
        <strain evidence="2 3">DSM 25186</strain>
    </source>
</reference>
<dbReference type="EMBL" id="FNFO01000004">
    <property type="protein sequence ID" value="SDK99932.1"/>
    <property type="molecule type" value="Genomic_DNA"/>
</dbReference>
<proteinExistence type="predicted"/>
<gene>
    <name evidence="2" type="ORF">SAMN05421823_104103</name>
</gene>
<dbReference type="Proteomes" id="UP000198510">
    <property type="component" value="Unassembled WGS sequence"/>
</dbReference>
<name>A0A1G9GH54_9BACT</name>
<feature type="domain" description="HNH nuclease" evidence="1">
    <location>
        <begin position="214"/>
        <end position="268"/>
    </location>
</feature>
<keyword evidence="3" id="KW-1185">Reference proteome</keyword>
<dbReference type="InterPro" id="IPR011396">
    <property type="entry name" value="PT_DNA_restrict"/>
</dbReference>
<dbReference type="AlphaFoldDB" id="A0A1G9GH54"/>